<accession>A0A7W8Y8Z4</accession>
<dbReference type="RefSeq" id="WP_183640007.1">
    <property type="nucleotide sequence ID" value="NZ_JACHBL010000001.1"/>
</dbReference>
<keyword evidence="3" id="KW-1185">Reference proteome</keyword>
<sequence>MAELYGEALRNAGHNVTVQAENAPATTVDAASKAVQTTGNSLAIIPRSAPTANPLLPPTASASPTPSALKDIDSLALRPTGANDRQVLVMTAAQSQKTAVTSMEFAGPKCSTLSAAVSAPLAQAEELKKELEEKYSCRVENVNALDSRRQLVSALLTDQIQLAVLPQTDPSIYDNGLVVLEDPRMLYPSQTVTPFLSEDLRKTDVAAIADRVSEKITENTMSELTRVTTGDGALSAREAAHEWLVDQGLIATNTK</sequence>
<reference evidence="2 3" key="1">
    <citation type="submission" date="2020-08" db="EMBL/GenBank/DDBJ databases">
        <title>Sequencing the genomes of 1000 actinobacteria strains.</title>
        <authorList>
            <person name="Klenk H.-P."/>
        </authorList>
    </citation>
    <scope>NUCLEOTIDE SEQUENCE [LARGE SCALE GENOMIC DNA]</scope>
    <source>
        <strain evidence="2 3">DSM 23694</strain>
    </source>
</reference>
<evidence type="ECO:0000313" key="2">
    <source>
        <dbReference type="EMBL" id="MBB5597129.1"/>
    </source>
</evidence>
<dbReference type="Gene3D" id="3.40.190.120">
    <property type="entry name" value="Osmoprotection protein (prox), domain 2"/>
    <property type="match status" value="1"/>
</dbReference>
<dbReference type="SUPFAM" id="SSF53850">
    <property type="entry name" value="Periplasmic binding protein-like II"/>
    <property type="match status" value="1"/>
</dbReference>
<dbReference type="GO" id="GO:0043190">
    <property type="term" value="C:ATP-binding cassette (ABC) transporter complex"/>
    <property type="evidence" value="ECO:0007669"/>
    <property type="project" value="InterPro"/>
</dbReference>
<proteinExistence type="predicted"/>
<dbReference type="GO" id="GO:0022857">
    <property type="term" value="F:transmembrane transporter activity"/>
    <property type="evidence" value="ECO:0007669"/>
    <property type="project" value="InterPro"/>
</dbReference>
<dbReference type="Pfam" id="PF04069">
    <property type="entry name" value="OpuAC"/>
    <property type="match status" value="1"/>
</dbReference>
<comment type="caution">
    <text evidence="2">The sequence shown here is derived from an EMBL/GenBank/DDBJ whole genome shotgun (WGS) entry which is preliminary data.</text>
</comment>
<evidence type="ECO:0000313" key="3">
    <source>
        <dbReference type="Proteomes" id="UP000523863"/>
    </source>
</evidence>
<feature type="domain" description="ABC-type glycine betaine transport system substrate-binding" evidence="1">
    <location>
        <begin position="2"/>
        <end position="244"/>
    </location>
</feature>
<protein>
    <submittedName>
        <fullName evidence="2">Osmoprotectant transport system substrate-binding protein</fullName>
    </submittedName>
</protein>
<dbReference type="AlphaFoldDB" id="A0A7W8Y8Z4"/>
<dbReference type="EMBL" id="JACHBL010000001">
    <property type="protein sequence ID" value="MBB5597129.1"/>
    <property type="molecule type" value="Genomic_DNA"/>
</dbReference>
<dbReference type="Proteomes" id="UP000523863">
    <property type="component" value="Unassembled WGS sequence"/>
</dbReference>
<name>A0A7W8Y8Z4_9MICC</name>
<dbReference type="InterPro" id="IPR007210">
    <property type="entry name" value="ABC_Gly_betaine_transp_sub-bd"/>
</dbReference>
<dbReference type="Gene3D" id="3.40.190.10">
    <property type="entry name" value="Periplasmic binding protein-like II"/>
    <property type="match status" value="1"/>
</dbReference>
<gene>
    <name evidence="2" type="ORF">BKA12_000209</name>
</gene>
<organism evidence="2 3">
    <name type="scientific">Neomicrococcus lactis</name>
    <dbReference type="NCBI Taxonomy" id="732241"/>
    <lineage>
        <taxon>Bacteria</taxon>
        <taxon>Bacillati</taxon>
        <taxon>Actinomycetota</taxon>
        <taxon>Actinomycetes</taxon>
        <taxon>Micrococcales</taxon>
        <taxon>Micrococcaceae</taxon>
        <taxon>Neomicrococcus</taxon>
    </lineage>
</organism>
<evidence type="ECO:0000259" key="1">
    <source>
        <dbReference type="Pfam" id="PF04069"/>
    </source>
</evidence>